<dbReference type="GO" id="GO:0005524">
    <property type="term" value="F:ATP binding"/>
    <property type="evidence" value="ECO:0007669"/>
    <property type="project" value="InterPro"/>
</dbReference>
<feature type="domain" description="ATPase dynein-related AAA" evidence="1">
    <location>
        <begin position="319"/>
        <end position="410"/>
    </location>
</feature>
<dbReference type="OrthoDB" id="9781481at2"/>
<dbReference type="GO" id="GO:0016887">
    <property type="term" value="F:ATP hydrolysis activity"/>
    <property type="evidence" value="ECO:0007669"/>
    <property type="project" value="InterPro"/>
</dbReference>
<dbReference type="eggNOG" id="COG1401">
    <property type="taxonomic scope" value="Bacteria"/>
</dbReference>
<name>K8DXU0_9FIRM</name>
<dbReference type="Gene3D" id="3.40.50.300">
    <property type="entry name" value="P-loop containing nucleotide triphosphate hydrolases"/>
    <property type="match status" value="1"/>
</dbReference>
<evidence type="ECO:0000313" key="3">
    <source>
        <dbReference type="Proteomes" id="UP000009315"/>
    </source>
</evidence>
<gene>
    <name evidence="2" type="ORF">DESHY_110498</name>
</gene>
<dbReference type="InterPro" id="IPR011704">
    <property type="entry name" value="ATPase_dyneun-rel_AAA"/>
</dbReference>
<accession>K8DXU0</accession>
<dbReference type="EMBL" id="CAOS01000003">
    <property type="protein sequence ID" value="CCO07552.1"/>
    <property type="molecule type" value="Genomic_DNA"/>
</dbReference>
<proteinExistence type="predicted"/>
<evidence type="ECO:0000259" key="1">
    <source>
        <dbReference type="Pfam" id="PF07728"/>
    </source>
</evidence>
<dbReference type="Pfam" id="PF07728">
    <property type="entry name" value="AAA_5"/>
    <property type="match status" value="1"/>
</dbReference>
<dbReference type="RefSeq" id="WP_008410469.1">
    <property type="nucleotide sequence ID" value="NZ_CAOS01000003.1"/>
</dbReference>
<dbReference type="STRING" id="1121428.DESHY_110498"/>
<protein>
    <recommendedName>
        <fullName evidence="1">ATPase dynein-related AAA domain-containing protein</fullName>
    </recommendedName>
</protein>
<dbReference type="InterPro" id="IPR027417">
    <property type="entry name" value="P-loop_NTPase"/>
</dbReference>
<evidence type="ECO:0000313" key="2">
    <source>
        <dbReference type="EMBL" id="CCO07552.1"/>
    </source>
</evidence>
<reference evidence="2 3" key="1">
    <citation type="journal article" date="2013" name="Genome Announc.">
        <title>Genome Sequence of the Sulfate-Reducing Bacterium Desulfotomaculum hydrothermale Lam5(T).</title>
        <authorList>
            <person name="Amin O."/>
            <person name="Fardeau M.L."/>
            <person name="Valette O."/>
            <person name="Hirschler-Rea A."/>
            <person name="Barbe V."/>
            <person name="Medigue C."/>
            <person name="Vacherie B."/>
            <person name="Ollivier B."/>
            <person name="Bertin P.N."/>
            <person name="Dolla A."/>
        </authorList>
    </citation>
    <scope>NUCLEOTIDE SEQUENCE [LARGE SCALE GENOMIC DNA]</scope>
    <source>
        <strain evidence="3">Lam5 / DSM 18033</strain>
    </source>
</reference>
<keyword evidence="3" id="KW-1185">Reference proteome</keyword>
<dbReference type="AlphaFoldDB" id="K8DXU0"/>
<sequence>MISVENCLIMKVNNHNRAYDGNICDNPRKHDCGATANFRANYCARQIKQCYDMGLFDVAHPSFYKRGRDVDVDGYVSELYQACKQGQNPLVFFYTSSGRRNILTGLYVVGQVDRYLVGYSGDDWEYTFTPLEGWALRFPDPRQDNDFLWHHTEGSRGVCHRVNRNYVATGLGILIDMYSEVFARMNLEPGLRQEREKILLKLRELLEQLALDTPTGLDMACASVGSAVASGSTKAGSLAARTGKGGSPGLATGGKTAGGVVSVAPPAAIQVQGRVLEEEQRSLQEVVARVQDEARAAGLYYSDGLIKRYHISLKTKPFVILAGISGGGKTRLVLTYARATGAELLPVAVRPDWTSNESLLGAYNILQNSFVPTPFSEFLLAAQRECKLAKQQSRQPRQYMVLLDEMNLARVEYYFSDFLSKMELPPEMRCIRFYDHPVEDPRFPREVTVPPNLSITGTVNIDETTHTFSDKVLDRSNFIKLEEIDLKSLGELFKYWQPPLVNKESAHLLVDYLSRINNILRAADQQFGYRTATEIIRWVDYALTSAAFGFYTALDYQIKQKVLAKLQVARSRRADTDMVAQLLGFFEDEKLPGAEETAFPQCREYVERLNERVREEEFILGQI</sequence>
<dbReference type="SUPFAM" id="SSF52540">
    <property type="entry name" value="P-loop containing nucleoside triphosphate hydrolases"/>
    <property type="match status" value="1"/>
</dbReference>
<comment type="caution">
    <text evidence="2">The sequence shown here is derived from an EMBL/GenBank/DDBJ whole genome shotgun (WGS) entry which is preliminary data.</text>
</comment>
<organism evidence="2 3">
    <name type="scientific">Desulforamulus hydrothermalis Lam5 = DSM 18033</name>
    <dbReference type="NCBI Taxonomy" id="1121428"/>
    <lineage>
        <taxon>Bacteria</taxon>
        <taxon>Bacillati</taxon>
        <taxon>Bacillota</taxon>
        <taxon>Clostridia</taxon>
        <taxon>Eubacteriales</taxon>
        <taxon>Peptococcaceae</taxon>
        <taxon>Desulforamulus</taxon>
    </lineage>
</organism>
<dbReference type="Proteomes" id="UP000009315">
    <property type="component" value="Unassembled WGS sequence"/>
</dbReference>